<dbReference type="InterPro" id="IPR056267">
    <property type="entry name" value="Ada2b_C"/>
</dbReference>
<keyword evidence="4" id="KW-0862">Zinc</keyword>
<evidence type="ECO:0000256" key="1">
    <source>
        <dbReference type="ARBA" id="ARBA00004123"/>
    </source>
</evidence>
<dbReference type="PROSITE" id="PS51293">
    <property type="entry name" value="SANT"/>
    <property type="match status" value="1"/>
</dbReference>
<dbReference type="SUPFAM" id="SSF46689">
    <property type="entry name" value="Homeodomain-like"/>
    <property type="match status" value="2"/>
</dbReference>
<dbReference type="SMART" id="SM00291">
    <property type="entry name" value="ZnF_ZZ"/>
    <property type="match status" value="1"/>
</dbReference>
<dbReference type="PROSITE" id="PS50135">
    <property type="entry name" value="ZF_ZZ_2"/>
    <property type="match status" value="1"/>
</dbReference>
<dbReference type="CDD" id="cd00167">
    <property type="entry name" value="SANT"/>
    <property type="match status" value="1"/>
</dbReference>
<evidence type="ECO:0000256" key="6">
    <source>
        <dbReference type="ARBA" id="ARBA00023163"/>
    </source>
</evidence>
<keyword evidence="14" id="KW-1185">Reference proteome</keyword>
<proteinExistence type="predicted"/>
<organism evidence="14 15">
    <name type="scientific">Limulus polyphemus</name>
    <name type="common">Atlantic horseshoe crab</name>
    <dbReference type="NCBI Taxonomy" id="6850"/>
    <lineage>
        <taxon>Eukaryota</taxon>
        <taxon>Metazoa</taxon>
        <taxon>Ecdysozoa</taxon>
        <taxon>Arthropoda</taxon>
        <taxon>Chelicerata</taxon>
        <taxon>Merostomata</taxon>
        <taxon>Xiphosura</taxon>
        <taxon>Limulidae</taxon>
        <taxon>Limulus</taxon>
    </lineage>
</organism>
<dbReference type="PROSITE" id="PS01357">
    <property type="entry name" value="ZF_ZZ_1"/>
    <property type="match status" value="1"/>
</dbReference>
<comment type="subcellular location">
    <subcellularLocation>
        <location evidence="1 8">Nucleus</location>
    </subcellularLocation>
</comment>
<reference evidence="15" key="1">
    <citation type="submission" date="2025-08" db="UniProtKB">
        <authorList>
            <consortium name="RefSeq"/>
        </authorList>
    </citation>
    <scope>IDENTIFICATION</scope>
    <source>
        <tissue evidence="15">Muscle</tissue>
    </source>
</reference>
<evidence type="ECO:0000256" key="3">
    <source>
        <dbReference type="ARBA" id="ARBA00022771"/>
    </source>
</evidence>
<evidence type="ECO:0000256" key="7">
    <source>
        <dbReference type="ARBA" id="ARBA00023242"/>
    </source>
</evidence>
<evidence type="ECO:0000256" key="8">
    <source>
        <dbReference type="PIRNR" id="PIRNR025024"/>
    </source>
</evidence>
<dbReference type="SUPFAM" id="SSF57850">
    <property type="entry name" value="RING/U-box"/>
    <property type="match status" value="1"/>
</dbReference>
<dbReference type="Proteomes" id="UP000694941">
    <property type="component" value="Unplaced"/>
</dbReference>
<evidence type="ECO:0000259" key="11">
    <source>
        <dbReference type="PROSITE" id="PS50090"/>
    </source>
</evidence>
<dbReference type="InterPro" id="IPR016827">
    <property type="entry name" value="Ada2/TADA2"/>
</dbReference>
<keyword evidence="6 8" id="KW-0804">Transcription</keyword>
<dbReference type="Gene3D" id="1.10.10.60">
    <property type="entry name" value="Homeodomain-like"/>
    <property type="match status" value="1"/>
</dbReference>
<evidence type="ECO:0000256" key="10">
    <source>
        <dbReference type="SAM" id="MobiDB-lite"/>
    </source>
</evidence>
<dbReference type="Gene3D" id="1.10.10.10">
    <property type="entry name" value="Winged helix-like DNA-binding domain superfamily/Winged helix DNA-binding domain"/>
    <property type="match status" value="1"/>
</dbReference>
<dbReference type="CDD" id="cd02335">
    <property type="entry name" value="ZZ_ADA2"/>
    <property type="match status" value="1"/>
</dbReference>
<dbReference type="InterPro" id="IPR036388">
    <property type="entry name" value="WH-like_DNA-bd_sf"/>
</dbReference>
<evidence type="ECO:0000259" key="12">
    <source>
        <dbReference type="PROSITE" id="PS50135"/>
    </source>
</evidence>
<dbReference type="InterPro" id="IPR009057">
    <property type="entry name" value="Homeodomain-like_sf"/>
</dbReference>
<dbReference type="SMART" id="SM00717">
    <property type="entry name" value="SANT"/>
    <property type="match status" value="1"/>
</dbReference>
<dbReference type="InterPro" id="IPR055141">
    <property type="entry name" value="TADA2A_B-like_dom"/>
</dbReference>
<feature type="compositionally biased region" description="Basic residues" evidence="10">
    <location>
        <begin position="312"/>
        <end position="333"/>
    </location>
</feature>
<evidence type="ECO:0000313" key="15">
    <source>
        <dbReference type="RefSeq" id="XP_013772027.1"/>
    </source>
</evidence>
<evidence type="ECO:0000256" key="4">
    <source>
        <dbReference type="ARBA" id="ARBA00022833"/>
    </source>
</evidence>
<dbReference type="RefSeq" id="XP_013772027.1">
    <property type="nucleotide sequence ID" value="XM_013916573.2"/>
</dbReference>
<evidence type="ECO:0000256" key="5">
    <source>
        <dbReference type="ARBA" id="ARBA00023015"/>
    </source>
</evidence>
<dbReference type="PANTHER" id="PTHR12374:SF63">
    <property type="entry name" value="TRANSCRIPTIONAL ADAPTER 2-BETA"/>
    <property type="match status" value="1"/>
</dbReference>
<protein>
    <recommendedName>
        <fullName evidence="8">Transcriptional adapter</fullName>
    </recommendedName>
</protein>
<dbReference type="Pfam" id="PF25299">
    <property type="entry name" value="ZZ_ADA2"/>
    <property type="match status" value="1"/>
</dbReference>
<dbReference type="GeneID" id="106457180"/>
<feature type="domain" description="ZZ-type" evidence="12">
    <location>
        <begin position="5"/>
        <end position="60"/>
    </location>
</feature>
<feature type="region of interest" description="Disordered" evidence="10">
    <location>
        <begin position="233"/>
        <end position="252"/>
    </location>
</feature>
<keyword evidence="3 9" id="KW-0863">Zinc-finger</keyword>
<feature type="domain" description="SANT" evidence="13">
    <location>
        <begin position="68"/>
        <end position="115"/>
    </location>
</feature>
<dbReference type="InterPro" id="IPR000433">
    <property type="entry name" value="Znf_ZZ"/>
</dbReference>
<dbReference type="PANTHER" id="PTHR12374">
    <property type="entry name" value="TRANSCRIPTIONAL ADAPTOR 2 ADA2 -RELATED"/>
    <property type="match status" value="1"/>
</dbReference>
<dbReference type="Pfam" id="PF24533">
    <property type="entry name" value="Tri-helical_Ada2b_C"/>
    <property type="match status" value="1"/>
</dbReference>
<dbReference type="InterPro" id="IPR017884">
    <property type="entry name" value="SANT_dom"/>
</dbReference>
<accession>A0ABM1B032</accession>
<evidence type="ECO:0000259" key="13">
    <source>
        <dbReference type="PROSITE" id="PS51293"/>
    </source>
</evidence>
<sequence length="442" mass="51108">MAGLIAKYHCNYCQEDITGLRVKCAECPDFDLCLQCFSCRAEIGEHEFNHRYQLIDCGNIPIFQPPHDWKAKEELALLEIVEHFGFGNWEDVAESIGKTTDEVSEHYNNLFVYGNIGRATWLSRSAHRVQDHTCPENGPLSPSLTTPLPPLELSSQEQQELGYMPDRDDFEREYDNDAESVTCNLSIHNDDEDVDIALKLAHIDIYSRKLKERFRRKKIAREYGLVSQFFNSSSSNKQKSVNTKKSAREDKDMQEKMRVFCQFQAAAEQEQFYQNLQREKEVKSRIKELMRYRRNGLTKLEECTAFETARYKRERKKENKKKSGSSGSIHRRSTLVSKKPEEKDGESGQDKQEKTVLKEEIKEVDISTLPNYQLLSAREKLLCSSVGLKPAQYISFKAVLLKDHLKKKQGSTVKPKYPAGLDKTMRKKIINYLVHSGWITAR</sequence>
<keyword evidence="7 8" id="KW-0539">Nucleus</keyword>
<dbReference type="PROSITE" id="PS50090">
    <property type="entry name" value="MYB_LIKE"/>
    <property type="match status" value="1"/>
</dbReference>
<dbReference type="Pfam" id="PF00249">
    <property type="entry name" value="Myb_DNA-binding"/>
    <property type="match status" value="1"/>
</dbReference>
<dbReference type="PIRSF" id="PIRSF025024">
    <property type="entry name" value="Transcriptional_adaptor_2"/>
    <property type="match status" value="1"/>
</dbReference>
<dbReference type="InterPro" id="IPR041983">
    <property type="entry name" value="ADA2-like_ZZ"/>
</dbReference>
<evidence type="ECO:0000256" key="9">
    <source>
        <dbReference type="PROSITE-ProRule" id="PRU00228"/>
    </source>
</evidence>
<evidence type="ECO:0000313" key="14">
    <source>
        <dbReference type="Proteomes" id="UP000694941"/>
    </source>
</evidence>
<name>A0ABM1B032_LIMPO</name>
<dbReference type="InterPro" id="IPR043145">
    <property type="entry name" value="Znf_ZZ_sf"/>
</dbReference>
<dbReference type="Pfam" id="PF22941">
    <property type="entry name" value="TADA2A-like_3rd"/>
    <property type="match status" value="1"/>
</dbReference>
<feature type="compositionally biased region" description="Low complexity" evidence="10">
    <location>
        <begin position="233"/>
        <end position="244"/>
    </location>
</feature>
<keyword evidence="5 8" id="KW-0805">Transcription regulation</keyword>
<keyword evidence="2" id="KW-0479">Metal-binding</keyword>
<feature type="domain" description="Myb-like" evidence="11">
    <location>
        <begin position="69"/>
        <end position="111"/>
    </location>
</feature>
<dbReference type="InterPro" id="IPR001005">
    <property type="entry name" value="SANT/Myb"/>
</dbReference>
<dbReference type="Gene3D" id="3.30.60.90">
    <property type="match status" value="1"/>
</dbReference>
<feature type="region of interest" description="Disordered" evidence="10">
    <location>
        <begin position="312"/>
        <end position="355"/>
    </location>
</feature>
<evidence type="ECO:0000256" key="2">
    <source>
        <dbReference type="ARBA" id="ARBA00022723"/>
    </source>
</evidence>
<gene>
    <name evidence="15" type="primary">LOC106457180</name>
</gene>
<feature type="compositionally biased region" description="Basic and acidic residues" evidence="10">
    <location>
        <begin position="338"/>
        <end position="355"/>
    </location>
</feature>